<feature type="domain" description="Histidine kinase" evidence="16">
    <location>
        <begin position="369"/>
        <end position="586"/>
    </location>
</feature>
<evidence type="ECO:0000256" key="6">
    <source>
        <dbReference type="ARBA" id="ARBA00022553"/>
    </source>
</evidence>
<evidence type="ECO:0000256" key="9">
    <source>
        <dbReference type="ARBA" id="ARBA00022741"/>
    </source>
</evidence>
<dbReference type="PANTHER" id="PTHR45453">
    <property type="entry name" value="PHOSPHATE REGULON SENSOR PROTEIN PHOR"/>
    <property type="match status" value="1"/>
</dbReference>
<dbReference type="SMART" id="SM00388">
    <property type="entry name" value="HisKA"/>
    <property type="match status" value="1"/>
</dbReference>
<keyword evidence="5" id="KW-1003">Cell membrane</keyword>
<evidence type="ECO:0000256" key="2">
    <source>
        <dbReference type="ARBA" id="ARBA00004314"/>
    </source>
</evidence>
<evidence type="ECO:0000256" key="10">
    <source>
        <dbReference type="ARBA" id="ARBA00022777"/>
    </source>
</evidence>
<dbReference type="OrthoDB" id="9813151at2"/>
<dbReference type="Gene3D" id="3.30.565.10">
    <property type="entry name" value="Histidine kinase-like ATPase, C-terminal domain"/>
    <property type="match status" value="1"/>
</dbReference>
<comment type="subcellular location">
    <subcellularLocation>
        <location evidence="3">Cell membrane</location>
        <topology evidence="3">Multi-pass membrane protein</topology>
    </subcellularLocation>
    <subcellularLocation>
        <location evidence="2">Membrane raft</location>
        <topology evidence="2">Multi-pass membrane protein</topology>
    </subcellularLocation>
</comment>
<evidence type="ECO:0000256" key="13">
    <source>
        <dbReference type="ARBA" id="ARBA00023012"/>
    </source>
</evidence>
<feature type="domain" description="HAMP" evidence="17">
    <location>
        <begin position="187"/>
        <end position="239"/>
    </location>
</feature>
<keyword evidence="6" id="KW-0597">Phosphoprotein</keyword>
<organism evidence="18 19">
    <name type="scientific">Alkalihalobacillus trypoxylicola</name>
    <dbReference type="NCBI Taxonomy" id="519424"/>
    <lineage>
        <taxon>Bacteria</taxon>
        <taxon>Bacillati</taxon>
        <taxon>Bacillota</taxon>
        <taxon>Bacilli</taxon>
        <taxon>Bacillales</taxon>
        <taxon>Bacillaceae</taxon>
        <taxon>Alkalihalobacillus</taxon>
    </lineage>
</organism>
<dbReference type="SMART" id="SM00387">
    <property type="entry name" value="HATPase_c"/>
    <property type="match status" value="1"/>
</dbReference>
<dbReference type="SMART" id="SM00304">
    <property type="entry name" value="HAMP"/>
    <property type="match status" value="1"/>
</dbReference>
<dbReference type="PROSITE" id="PS50885">
    <property type="entry name" value="HAMP"/>
    <property type="match status" value="1"/>
</dbReference>
<dbReference type="InterPro" id="IPR050351">
    <property type="entry name" value="BphY/WalK/GraS-like"/>
</dbReference>
<dbReference type="SUPFAM" id="SSF103190">
    <property type="entry name" value="Sensory domain-like"/>
    <property type="match status" value="1"/>
</dbReference>
<dbReference type="FunFam" id="1.10.287.130:FF:000001">
    <property type="entry name" value="Two-component sensor histidine kinase"/>
    <property type="match status" value="1"/>
</dbReference>
<keyword evidence="14 15" id="KW-0472">Membrane</keyword>
<reference evidence="18" key="1">
    <citation type="submission" date="2016-02" db="EMBL/GenBank/DDBJ databases">
        <title>Genome sequence of Bacillus trypoxylicola KCTC 13244(T).</title>
        <authorList>
            <person name="Jeong H."/>
            <person name="Park S.-H."/>
            <person name="Choi S.-K."/>
        </authorList>
    </citation>
    <scope>NUCLEOTIDE SEQUENCE [LARGE SCALE GENOMIC DNA]</scope>
    <source>
        <strain evidence="18">KCTC 13244</strain>
    </source>
</reference>
<dbReference type="Pfam" id="PF00512">
    <property type="entry name" value="HisKA"/>
    <property type="match status" value="1"/>
</dbReference>
<dbReference type="Gene3D" id="3.30.450.20">
    <property type="entry name" value="PAS domain"/>
    <property type="match status" value="2"/>
</dbReference>
<evidence type="ECO:0000259" key="17">
    <source>
        <dbReference type="PROSITE" id="PS50885"/>
    </source>
</evidence>
<keyword evidence="8 15" id="KW-0812">Transmembrane</keyword>
<dbReference type="CDD" id="cd06225">
    <property type="entry name" value="HAMP"/>
    <property type="match status" value="1"/>
</dbReference>
<dbReference type="InterPro" id="IPR013767">
    <property type="entry name" value="PAS_fold"/>
</dbReference>
<dbReference type="Pfam" id="PF00989">
    <property type="entry name" value="PAS"/>
    <property type="match status" value="1"/>
</dbReference>
<dbReference type="Gene3D" id="6.10.340.10">
    <property type="match status" value="1"/>
</dbReference>
<dbReference type="AlphaFoldDB" id="A0A161PH89"/>
<evidence type="ECO:0000256" key="7">
    <source>
        <dbReference type="ARBA" id="ARBA00022679"/>
    </source>
</evidence>
<dbReference type="EC" id="2.7.13.3" evidence="4"/>
<keyword evidence="10 18" id="KW-0418">Kinase</keyword>
<dbReference type="Pfam" id="PF02518">
    <property type="entry name" value="HATPase_c"/>
    <property type="match status" value="1"/>
</dbReference>
<evidence type="ECO:0000256" key="3">
    <source>
        <dbReference type="ARBA" id="ARBA00004651"/>
    </source>
</evidence>
<dbReference type="InterPro" id="IPR003661">
    <property type="entry name" value="HisK_dim/P_dom"/>
</dbReference>
<dbReference type="GO" id="GO:0045121">
    <property type="term" value="C:membrane raft"/>
    <property type="evidence" value="ECO:0007669"/>
    <property type="project" value="UniProtKB-SubCell"/>
</dbReference>
<dbReference type="InterPro" id="IPR036890">
    <property type="entry name" value="HATPase_C_sf"/>
</dbReference>
<dbReference type="Gene3D" id="1.10.287.130">
    <property type="match status" value="1"/>
</dbReference>
<dbReference type="PRINTS" id="PR00344">
    <property type="entry name" value="BCTRLSENSOR"/>
</dbReference>
<dbReference type="GO" id="GO:0016036">
    <property type="term" value="P:cellular response to phosphate starvation"/>
    <property type="evidence" value="ECO:0007669"/>
    <property type="project" value="TreeGrafter"/>
</dbReference>
<evidence type="ECO:0000256" key="15">
    <source>
        <dbReference type="SAM" id="Phobius"/>
    </source>
</evidence>
<dbReference type="Pfam" id="PF00672">
    <property type="entry name" value="HAMP"/>
    <property type="match status" value="1"/>
</dbReference>
<feature type="transmembrane region" description="Helical" evidence="15">
    <location>
        <begin position="12"/>
        <end position="31"/>
    </location>
</feature>
<dbReference type="InterPro" id="IPR035965">
    <property type="entry name" value="PAS-like_dom_sf"/>
</dbReference>
<dbReference type="InterPro" id="IPR005467">
    <property type="entry name" value="His_kinase_dom"/>
</dbReference>
<dbReference type="InterPro" id="IPR004358">
    <property type="entry name" value="Sig_transdc_His_kin-like_C"/>
</dbReference>
<dbReference type="EMBL" id="LTAO01000012">
    <property type="protein sequence ID" value="KYG32204.1"/>
    <property type="molecule type" value="Genomic_DNA"/>
</dbReference>
<evidence type="ECO:0000256" key="4">
    <source>
        <dbReference type="ARBA" id="ARBA00012438"/>
    </source>
</evidence>
<feature type="transmembrane region" description="Helical" evidence="15">
    <location>
        <begin position="163"/>
        <end position="183"/>
    </location>
</feature>
<dbReference type="SUPFAM" id="SSF47384">
    <property type="entry name" value="Homodimeric domain of signal transducing histidine kinase"/>
    <property type="match status" value="1"/>
</dbReference>
<dbReference type="SUPFAM" id="SSF55785">
    <property type="entry name" value="PYP-like sensor domain (PAS domain)"/>
    <property type="match status" value="1"/>
</dbReference>
<dbReference type="InterPro" id="IPR003594">
    <property type="entry name" value="HATPase_dom"/>
</dbReference>
<dbReference type="Pfam" id="PF16736">
    <property type="entry name" value="sCache_like"/>
    <property type="match status" value="1"/>
</dbReference>
<dbReference type="GO" id="GO:0000155">
    <property type="term" value="F:phosphorelay sensor kinase activity"/>
    <property type="evidence" value="ECO:0007669"/>
    <property type="project" value="InterPro"/>
</dbReference>
<keyword evidence="9" id="KW-0547">Nucleotide-binding</keyword>
<name>A0A161PH89_9BACI</name>
<comment type="catalytic activity">
    <reaction evidence="1">
        <text>ATP + protein L-histidine = ADP + protein N-phospho-L-histidine.</text>
        <dbReference type="EC" id="2.7.13.3"/>
    </reaction>
</comment>
<gene>
    <name evidence="18" type="ORF">AZF04_05405</name>
</gene>
<dbReference type="GO" id="GO:0006355">
    <property type="term" value="P:regulation of DNA-templated transcription"/>
    <property type="evidence" value="ECO:0007669"/>
    <property type="project" value="InterPro"/>
</dbReference>
<evidence type="ECO:0000256" key="1">
    <source>
        <dbReference type="ARBA" id="ARBA00000085"/>
    </source>
</evidence>
<comment type="caution">
    <text evidence="18">The sequence shown here is derived from an EMBL/GenBank/DDBJ whole genome shotgun (WGS) entry which is preliminary data.</text>
</comment>
<dbReference type="InterPro" id="IPR029151">
    <property type="entry name" value="Sensor-like_sf"/>
</dbReference>
<keyword evidence="7" id="KW-0808">Transferase</keyword>
<evidence type="ECO:0000256" key="5">
    <source>
        <dbReference type="ARBA" id="ARBA00022475"/>
    </source>
</evidence>
<proteinExistence type="predicted"/>
<dbReference type="Proteomes" id="UP000075806">
    <property type="component" value="Unassembled WGS sequence"/>
</dbReference>
<dbReference type="GO" id="GO:0004721">
    <property type="term" value="F:phosphoprotein phosphatase activity"/>
    <property type="evidence" value="ECO:0007669"/>
    <property type="project" value="TreeGrafter"/>
</dbReference>
<evidence type="ECO:0000259" key="16">
    <source>
        <dbReference type="PROSITE" id="PS50109"/>
    </source>
</evidence>
<dbReference type="InterPro" id="IPR031967">
    <property type="entry name" value="PhoR_single_Cache-like_dom"/>
</dbReference>
<dbReference type="SUPFAM" id="SSF55874">
    <property type="entry name" value="ATPase domain of HSP90 chaperone/DNA topoisomerase II/histidine kinase"/>
    <property type="match status" value="1"/>
</dbReference>
<keyword evidence="13" id="KW-0902">Two-component regulatory system</keyword>
<evidence type="ECO:0000256" key="8">
    <source>
        <dbReference type="ARBA" id="ARBA00022692"/>
    </source>
</evidence>
<evidence type="ECO:0000256" key="14">
    <source>
        <dbReference type="ARBA" id="ARBA00023136"/>
    </source>
</evidence>
<dbReference type="InterPro" id="IPR036097">
    <property type="entry name" value="HisK_dim/P_sf"/>
</dbReference>
<evidence type="ECO:0000313" key="18">
    <source>
        <dbReference type="EMBL" id="KYG32204.1"/>
    </source>
</evidence>
<dbReference type="STRING" id="519424.AZF04_05405"/>
<evidence type="ECO:0000313" key="19">
    <source>
        <dbReference type="Proteomes" id="UP000075806"/>
    </source>
</evidence>
<dbReference type="InterPro" id="IPR003660">
    <property type="entry name" value="HAMP_dom"/>
</dbReference>
<sequence length="598" mass="67710">MFKFRFRLMASVMITVLIVLAGLGIVIGQLFKSFHMEYLTERLANDADLVSYLIEEDHLLDGDIQSFTKDVSNELEVRVTIIRPDGNVIGESEGSPGSMENHSERPEIRAIIDGELGTEIRYSTTIGQELLYHAVPILEGEEVIGYVRLGLATANIHEMNRSIWMVLIISFSLAAIVIFLITLRITSQMIRPIENVTGVANELAKGNFKARTLEGNQDEIGQLTKSVNVLAQNLDHITKRHQLQKERMETLIENMGSGLILINMRGDISLINKTCRDIFEENTDTWDHQLYHEKIKHKEIIKIIQTVFLTEEKQRNQVTIVHQLETKYYDVQGAPVISYRGSLKGIALVLHDITELKKLEQVRKDFVANVSHELKTPVTSIKGFSETLLDGAMNDEAFREKFLRIIWKESERLQGLIHDLLELSKIEQNYFKLNITKVNLTQATEDVVDLLKKKADQKDISLNVQTEGHCEIAGDQERIKQIAINLINNSITYTPSGGKIDIIINGKEDSVQWEIHDTGIGISEKEIPRIFERFYRVDRARSRNSGGTGLGLAIVKHLVEAHDAKIQVESVVGEGTSFILTFSREANRGLWNADYGKK</sequence>
<keyword evidence="19" id="KW-1185">Reference proteome</keyword>
<evidence type="ECO:0000256" key="12">
    <source>
        <dbReference type="ARBA" id="ARBA00022989"/>
    </source>
</evidence>
<keyword evidence="12 15" id="KW-1133">Transmembrane helix</keyword>
<dbReference type="GO" id="GO:0005524">
    <property type="term" value="F:ATP binding"/>
    <property type="evidence" value="ECO:0007669"/>
    <property type="project" value="UniProtKB-KW"/>
</dbReference>
<dbReference type="PANTHER" id="PTHR45453:SF1">
    <property type="entry name" value="PHOSPHATE REGULON SENSOR PROTEIN PHOR"/>
    <property type="match status" value="1"/>
</dbReference>
<dbReference type="CDD" id="cd00082">
    <property type="entry name" value="HisKA"/>
    <property type="match status" value="1"/>
</dbReference>
<dbReference type="PROSITE" id="PS50109">
    <property type="entry name" value="HIS_KIN"/>
    <property type="match status" value="1"/>
</dbReference>
<protein>
    <recommendedName>
        <fullName evidence="4">histidine kinase</fullName>
        <ecNumber evidence="4">2.7.13.3</ecNumber>
    </recommendedName>
</protein>
<dbReference type="FunFam" id="3.30.565.10:FF:000023">
    <property type="entry name" value="PAS domain-containing sensor histidine kinase"/>
    <property type="match status" value="1"/>
</dbReference>
<accession>A0A161PH89</accession>
<dbReference type="NCBIfam" id="NF046044">
    <property type="entry name" value="PnpS"/>
    <property type="match status" value="1"/>
</dbReference>
<dbReference type="SUPFAM" id="SSF158472">
    <property type="entry name" value="HAMP domain-like"/>
    <property type="match status" value="1"/>
</dbReference>
<keyword evidence="11" id="KW-0067">ATP-binding</keyword>
<dbReference type="RefSeq" id="WP_061948513.1">
    <property type="nucleotide sequence ID" value="NZ_LTAO01000012.1"/>
</dbReference>
<evidence type="ECO:0000256" key="11">
    <source>
        <dbReference type="ARBA" id="ARBA00022840"/>
    </source>
</evidence>
<dbReference type="GO" id="GO:0005886">
    <property type="term" value="C:plasma membrane"/>
    <property type="evidence" value="ECO:0007669"/>
    <property type="project" value="UniProtKB-SubCell"/>
</dbReference>